<evidence type="ECO:0000256" key="6">
    <source>
        <dbReference type="SAM" id="Phobius"/>
    </source>
</evidence>
<dbReference type="Gene3D" id="3.50.50.60">
    <property type="entry name" value="FAD/NAD(P)-binding domain"/>
    <property type="match status" value="1"/>
</dbReference>
<dbReference type="Pfam" id="PF01266">
    <property type="entry name" value="DAO"/>
    <property type="match status" value="1"/>
</dbReference>
<keyword evidence="9" id="KW-1185">Reference proteome</keyword>
<proteinExistence type="inferred from homology"/>
<dbReference type="GO" id="GO:0008115">
    <property type="term" value="F:sarcosine oxidase activity"/>
    <property type="evidence" value="ECO:0007669"/>
    <property type="project" value="TreeGrafter"/>
</dbReference>
<keyword evidence="6" id="KW-0812">Transmembrane</keyword>
<evidence type="ECO:0000313" key="9">
    <source>
        <dbReference type="Proteomes" id="UP001296104"/>
    </source>
</evidence>
<dbReference type="InterPro" id="IPR006076">
    <property type="entry name" value="FAD-dep_OxRdtase"/>
</dbReference>
<comment type="similarity">
    <text evidence="2">Belongs to the MSOX/MTOX family.</text>
</comment>
<dbReference type="PANTHER" id="PTHR10961">
    <property type="entry name" value="PEROXISOMAL SARCOSINE OXIDASE"/>
    <property type="match status" value="1"/>
</dbReference>
<keyword evidence="4" id="KW-0274">FAD</keyword>
<sequence length="456" mass="50326">MSQSVPAEILIIGAGVFGLGTAYGLARRSEFNNSKITVLERVEFPAPDGSSIDSSRIIRADYADLPYAKLISEAMPHWRGEFGAEGRYTQSGLALISEPTPDREAANFLKGALQNVTEKLGLKVGRREDGGEVTVFEDEAGAREVYGNTTGGLVGTRGYVNWTSGWAHAENGIRFMRKKIEATGRVAFRTAEVKRLLFNASAVQGVETVSGEEITADLTVLAAGPWSGKLIDLRGIASATGQVLTYIDITEAEERRFSKPHHPVMLCENDGLFIIPPRNRILKVARHGYGYANPVTIPHPEKAGEEITISVPRTKLDDPNLGVPAEGEAACREFLKKAIPSLGNRPFTHKRICWYMDTPEGDYLITHHPKYRGLFVATGGSGHAYKFLPSIGERIVDVIQAKDRDELGAELRQRWNWPQRIQEDHVWTNDWRGSGPKGLILEEEFQKTMSAEQAKS</sequence>
<dbReference type="Proteomes" id="UP001296104">
    <property type="component" value="Unassembled WGS sequence"/>
</dbReference>
<evidence type="ECO:0000256" key="3">
    <source>
        <dbReference type="ARBA" id="ARBA00022630"/>
    </source>
</evidence>
<keyword evidence="3" id="KW-0285">Flavoprotein</keyword>
<comment type="cofactor">
    <cofactor evidence="1">
        <name>FAD</name>
        <dbReference type="ChEBI" id="CHEBI:57692"/>
    </cofactor>
</comment>
<evidence type="ECO:0000259" key="7">
    <source>
        <dbReference type="Pfam" id="PF01266"/>
    </source>
</evidence>
<feature type="transmembrane region" description="Helical" evidence="6">
    <location>
        <begin position="6"/>
        <end position="26"/>
    </location>
</feature>
<gene>
    <name evidence="8" type="ORF">LECACI_7A005702</name>
</gene>
<comment type="caution">
    <text evidence="8">The sequence shown here is derived from an EMBL/GenBank/DDBJ whole genome shotgun (WGS) entry which is preliminary data.</text>
</comment>
<keyword evidence="6" id="KW-1133">Transmembrane helix</keyword>
<dbReference type="InterPro" id="IPR045170">
    <property type="entry name" value="MTOX"/>
</dbReference>
<dbReference type="InterPro" id="IPR036188">
    <property type="entry name" value="FAD/NAD-bd_sf"/>
</dbReference>
<evidence type="ECO:0000256" key="5">
    <source>
        <dbReference type="ARBA" id="ARBA00023002"/>
    </source>
</evidence>
<evidence type="ECO:0000313" key="8">
    <source>
        <dbReference type="EMBL" id="CAK4030544.1"/>
    </source>
</evidence>
<dbReference type="Gene3D" id="3.30.9.10">
    <property type="entry name" value="D-Amino Acid Oxidase, subunit A, domain 2"/>
    <property type="match status" value="1"/>
</dbReference>
<dbReference type="SUPFAM" id="SSF51905">
    <property type="entry name" value="FAD/NAD(P)-binding domain"/>
    <property type="match status" value="1"/>
</dbReference>
<name>A0AAI8Z160_9PEZI</name>
<dbReference type="GO" id="GO:0050031">
    <property type="term" value="F:L-pipecolate oxidase activity"/>
    <property type="evidence" value="ECO:0007669"/>
    <property type="project" value="TreeGrafter"/>
</dbReference>
<evidence type="ECO:0000256" key="2">
    <source>
        <dbReference type="ARBA" id="ARBA00010989"/>
    </source>
</evidence>
<accession>A0AAI8Z160</accession>
<reference evidence="8" key="1">
    <citation type="submission" date="2023-11" db="EMBL/GenBank/DDBJ databases">
        <authorList>
            <person name="Alioto T."/>
            <person name="Alioto T."/>
            <person name="Gomez Garrido J."/>
        </authorList>
    </citation>
    <scope>NUCLEOTIDE SEQUENCE</scope>
</reference>
<organism evidence="8 9">
    <name type="scientific">Lecanosticta acicola</name>
    <dbReference type="NCBI Taxonomy" id="111012"/>
    <lineage>
        <taxon>Eukaryota</taxon>
        <taxon>Fungi</taxon>
        <taxon>Dikarya</taxon>
        <taxon>Ascomycota</taxon>
        <taxon>Pezizomycotina</taxon>
        <taxon>Dothideomycetes</taxon>
        <taxon>Dothideomycetidae</taxon>
        <taxon>Mycosphaerellales</taxon>
        <taxon>Mycosphaerellaceae</taxon>
        <taxon>Lecanosticta</taxon>
    </lineage>
</organism>
<keyword evidence="6" id="KW-0472">Membrane</keyword>
<dbReference type="EMBL" id="CAVMBE010000037">
    <property type="protein sequence ID" value="CAK4030544.1"/>
    <property type="molecule type" value="Genomic_DNA"/>
</dbReference>
<dbReference type="AlphaFoldDB" id="A0AAI8Z160"/>
<dbReference type="PANTHER" id="PTHR10961:SF46">
    <property type="entry name" value="PEROXISOMAL SARCOSINE OXIDASE"/>
    <property type="match status" value="1"/>
</dbReference>
<keyword evidence="5" id="KW-0560">Oxidoreductase</keyword>
<dbReference type="GO" id="GO:0050660">
    <property type="term" value="F:flavin adenine dinucleotide binding"/>
    <property type="evidence" value="ECO:0007669"/>
    <property type="project" value="InterPro"/>
</dbReference>
<evidence type="ECO:0000256" key="1">
    <source>
        <dbReference type="ARBA" id="ARBA00001974"/>
    </source>
</evidence>
<evidence type="ECO:0000256" key="4">
    <source>
        <dbReference type="ARBA" id="ARBA00022827"/>
    </source>
</evidence>
<feature type="domain" description="FAD dependent oxidoreductase" evidence="7">
    <location>
        <begin position="9"/>
        <end position="397"/>
    </location>
</feature>
<dbReference type="GO" id="GO:0004657">
    <property type="term" value="F:proline dehydrogenase activity"/>
    <property type="evidence" value="ECO:0007669"/>
    <property type="project" value="TreeGrafter"/>
</dbReference>
<protein>
    <submittedName>
        <fullName evidence="8">Related to fructosyl amino acid oxidasesarcosine oxidase</fullName>
    </submittedName>
</protein>